<dbReference type="RefSeq" id="WP_050740547.1">
    <property type="nucleotide sequence ID" value="NZ_LGYO01000027.1"/>
</dbReference>
<dbReference type="SUPFAM" id="SSF46785">
    <property type="entry name" value="Winged helix' DNA-binding domain"/>
    <property type="match status" value="1"/>
</dbReference>
<dbReference type="STRING" id="52689.AKG39_11525"/>
<organism evidence="5 6">
    <name type="scientific">Acetobacterium bakii</name>
    <dbReference type="NCBI Taxonomy" id="52689"/>
    <lineage>
        <taxon>Bacteria</taxon>
        <taxon>Bacillati</taxon>
        <taxon>Bacillota</taxon>
        <taxon>Clostridia</taxon>
        <taxon>Eubacteriales</taxon>
        <taxon>Eubacteriaceae</taxon>
        <taxon>Acetobacterium</taxon>
    </lineage>
</organism>
<gene>
    <name evidence="5" type="ORF">AKG39_11525</name>
</gene>
<dbReference type="PANTHER" id="PTHR33154:SF18">
    <property type="entry name" value="ARSENICAL RESISTANCE OPERON REPRESSOR"/>
    <property type="match status" value="1"/>
</dbReference>
<dbReference type="PRINTS" id="PR00778">
    <property type="entry name" value="HTHARSR"/>
</dbReference>
<keyword evidence="3" id="KW-0804">Transcription</keyword>
<dbReference type="PROSITE" id="PS50987">
    <property type="entry name" value="HTH_ARSR_2"/>
    <property type="match status" value="1"/>
</dbReference>
<dbReference type="GO" id="GO:0003700">
    <property type="term" value="F:DNA-binding transcription factor activity"/>
    <property type="evidence" value="ECO:0007669"/>
    <property type="project" value="InterPro"/>
</dbReference>
<dbReference type="CDD" id="cd00090">
    <property type="entry name" value="HTH_ARSR"/>
    <property type="match status" value="1"/>
</dbReference>
<dbReference type="SMART" id="SM00418">
    <property type="entry name" value="HTH_ARSR"/>
    <property type="match status" value="1"/>
</dbReference>
<evidence type="ECO:0000256" key="3">
    <source>
        <dbReference type="ARBA" id="ARBA00023163"/>
    </source>
</evidence>
<dbReference type="PATRIC" id="fig|52689.4.peg.1535"/>
<keyword evidence="6" id="KW-1185">Reference proteome</keyword>
<dbReference type="PANTHER" id="PTHR33154">
    <property type="entry name" value="TRANSCRIPTIONAL REGULATOR, ARSR FAMILY"/>
    <property type="match status" value="1"/>
</dbReference>
<dbReference type="Gene3D" id="1.10.10.10">
    <property type="entry name" value="Winged helix-like DNA-binding domain superfamily/Winged helix DNA-binding domain"/>
    <property type="match status" value="1"/>
</dbReference>
<name>A0A0L6U1C8_9FIRM</name>
<comment type="caution">
    <text evidence="5">The sequence shown here is derived from an EMBL/GenBank/DDBJ whole genome shotgun (WGS) entry which is preliminary data.</text>
</comment>
<reference evidence="6" key="1">
    <citation type="submission" date="2015-07" db="EMBL/GenBank/DDBJ databases">
        <title>Draft genome sequence of Acetobacterium bakii DSM 8293, a potential psychrophilic chemical producer through syngas fermentation.</title>
        <authorList>
            <person name="Song Y."/>
            <person name="Hwang S."/>
            <person name="Cho B.-K."/>
        </authorList>
    </citation>
    <scope>NUCLEOTIDE SEQUENCE [LARGE SCALE GENOMIC DNA]</scope>
    <source>
        <strain evidence="6">DSM 8239</strain>
    </source>
</reference>
<dbReference type="InterPro" id="IPR001845">
    <property type="entry name" value="HTH_ArsR_DNA-bd_dom"/>
</dbReference>
<dbReference type="InterPro" id="IPR036388">
    <property type="entry name" value="WH-like_DNA-bd_sf"/>
</dbReference>
<evidence type="ECO:0000256" key="2">
    <source>
        <dbReference type="ARBA" id="ARBA00023125"/>
    </source>
</evidence>
<dbReference type="NCBIfam" id="NF033788">
    <property type="entry name" value="HTH_metalloreg"/>
    <property type="match status" value="1"/>
</dbReference>
<protein>
    <submittedName>
        <fullName evidence="5">Transcriptional regulator</fullName>
    </submittedName>
</protein>
<proteinExistence type="predicted"/>
<feature type="domain" description="HTH arsR-type" evidence="4">
    <location>
        <begin position="1"/>
        <end position="92"/>
    </location>
</feature>
<evidence type="ECO:0000259" key="4">
    <source>
        <dbReference type="PROSITE" id="PS50987"/>
    </source>
</evidence>
<keyword evidence="1" id="KW-0805">Transcription regulation</keyword>
<dbReference type="Proteomes" id="UP000036873">
    <property type="component" value="Unassembled WGS sequence"/>
</dbReference>
<keyword evidence="2" id="KW-0238">DNA-binding</keyword>
<dbReference type="InterPro" id="IPR051081">
    <property type="entry name" value="HTH_MetalResp_TranReg"/>
</dbReference>
<sequence length="119" mass="13907">MEQLITIYKILSDETRLRIIVLLAQKELCVCELSDILAVSQPKISKNLGKLRDLNLVKSERKERFVFYKLKIDNPILNRTIKSILDNLSDYPQLVLDKSRHIDNENLLNQCCNHRTSKL</sequence>
<dbReference type="InterPro" id="IPR011991">
    <property type="entry name" value="ArsR-like_HTH"/>
</dbReference>
<evidence type="ECO:0000313" key="5">
    <source>
        <dbReference type="EMBL" id="KNZ41605.1"/>
    </source>
</evidence>
<accession>A0A0L6U1C8</accession>
<dbReference type="OrthoDB" id="9798835at2"/>
<evidence type="ECO:0000313" key="6">
    <source>
        <dbReference type="Proteomes" id="UP000036873"/>
    </source>
</evidence>
<dbReference type="AlphaFoldDB" id="A0A0L6U1C8"/>
<dbReference type="InterPro" id="IPR036390">
    <property type="entry name" value="WH_DNA-bd_sf"/>
</dbReference>
<evidence type="ECO:0000256" key="1">
    <source>
        <dbReference type="ARBA" id="ARBA00023015"/>
    </source>
</evidence>
<dbReference type="Pfam" id="PF01022">
    <property type="entry name" value="HTH_5"/>
    <property type="match status" value="1"/>
</dbReference>
<dbReference type="GO" id="GO:0003677">
    <property type="term" value="F:DNA binding"/>
    <property type="evidence" value="ECO:0007669"/>
    <property type="project" value="UniProtKB-KW"/>
</dbReference>
<dbReference type="EMBL" id="LGYO01000027">
    <property type="protein sequence ID" value="KNZ41605.1"/>
    <property type="molecule type" value="Genomic_DNA"/>
</dbReference>